<sequence length="78" mass="8467">MGVKSLRVKKQRRPSNECRLAKVALTTVSLWFIADPIPSSTAGMTSFSVSPSLNHLGIRSAKANAVYNPIVYAISHPK</sequence>
<dbReference type="AlphaFoldDB" id="A0A8J5MZH0"/>
<dbReference type="Proteomes" id="UP000747542">
    <property type="component" value="Unassembled WGS sequence"/>
</dbReference>
<organism evidence="1 2">
    <name type="scientific">Homarus americanus</name>
    <name type="common">American lobster</name>
    <dbReference type="NCBI Taxonomy" id="6706"/>
    <lineage>
        <taxon>Eukaryota</taxon>
        <taxon>Metazoa</taxon>
        <taxon>Ecdysozoa</taxon>
        <taxon>Arthropoda</taxon>
        <taxon>Crustacea</taxon>
        <taxon>Multicrustacea</taxon>
        <taxon>Malacostraca</taxon>
        <taxon>Eumalacostraca</taxon>
        <taxon>Eucarida</taxon>
        <taxon>Decapoda</taxon>
        <taxon>Pleocyemata</taxon>
        <taxon>Astacidea</taxon>
        <taxon>Nephropoidea</taxon>
        <taxon>Nephropidae</taxon>
        <taxon>Homarus</taxon>
    </lineage>
</organism>
<protein>
    <submittedName>
        <fullName evidence="1">Rhodopsin-like 7</fullName>
    </submittedName>
</protein>
<reference evidence="1" key="1">
    <citation type="journal article" date="2021" name="Sci. Adv.">
        <title>The American lobster genome reveals insights on longevity, neural, and immune adaptations.</title>
        <authorList>
            <person name="Polinski J.M."/>
            <person name="Zimin A.V."/>
            <person name="Clark K.F."/>
            <person name="Kohn A.B."/>
            <person name="Sadowski N."/>
            <person name="Timp W."/>
            <person name="Ptitsyn A."/>
            <person name="Khanna P."/>
            <person name="Romanova D.Y."/>
            <person name="Williams P."/>
            <person name="Greenwood S.J."/>
            <person name="Moroz L.L."/>
            <person name="Walt D.R."/>
            <person name="Bodnar A.G."/>
        </authorList>
    </citation>
    <scope>NUCLEOTIDE SEQUENCE</scope>
    <source>
        <strain evidence="1">GMGI-L3</strain>
    </source>
</reference>
<gene>
    <name evidence="1" type="primary">Rho-L7</name>
    <name evidence="1" type="ORF">Hamer_G025328</name>
</gene>
<dbReference type="PROSITE" id="PS00238">
    <property type="entry name" value="OPSIN"/>
    <property type="match status" value="1"/>
</dbReference>
<dbReference type="InterPro" id="IPR027430">
    <property type="entry name" value="Retinal_BS"/>
</dbReference>
<evidence type="ECO:0000313" key="1">
    <source>
        <dbReference type="EMBL" id="KAG7169264.1"/>
    </source>
</evidence>
<proteinExistence type="predicted"/>
<keyword evidence="2" id="KW-1185">Reference proteome</keyword>
<evidence type="ECO:0000313" key="2">
    <source>
        <dbReference type="Proteomes" id="UP000747542"/>
    </source>
</evidence>
<dbReference type="EMBL" id="JAHLQT010017672">
    <property type="protein sequence ID" value="KAG7169264.1"/>
    <property type="molecule type" value="Genomic_DNA"/>
</dbReference>
<accession>A0A8J5MZH0</accession>
<name>A0A8J5MZH0_HOMAM</name>
<comment type="caution">
    <text evidence="1">The sequence shown here is derived from an EMBL/GenBank/DDBJ whole genome shotgun (WGS) entry which is preliminary data.</text>
</comment>